<keyword evidence="2" id="KW-0732">Signal</keyword>
<dbReference type="AlphaFoldDB" id="A0A8J2NJP3"/>
<sequence>MNFRISLACLVIFYTSKFTVSLAPLQGTSSFGRHDPNKIRLGDTIVDLSNKFVQNSMGASTTYSLYTEQNSMPLYTRHIQDRGRHFVLFPDNKYPRGSGHYIVMRKFKYSGLRGPQRNQIYEAFDLFLEKSTRALVFNWPKVGAGSEGRAKPLDDNKDEEKVDVGEVVGRSKRKTVSNAHEIPQFSTIKVTFSSNEMEVASREDLAIDDYSISSAPSEVRLMSSTTFGEPDKQKNSEVSDTTRGQEFLNSRMPDRPNFDESLSPYNVEPEE</sequence>
<evidence type="ECO:0000256" key="1">
    <source>
        <dbReference type="SAM" id="MobiDB-lite"/>
    </source>
</evidence>
<feature type="compositionally biased region" description="Polar residues" evidence="1">
    <location>
        <begin position="238"/>
        <end position="248"/>
    </location>
</feature>
<reference evidence="3" key="1">
    <citation type="submission" date="2021-06" db="EMBL/GenBank/DDBJ databases">
        <authorList>
            <person name="Hodson N. C."/>
            <person name="Mongue J. A."/>
            <person name="Jaron S. K."/>
        </authorList>
    </citation>
    <scope>NUCLEOTIDE SEQUENCE</scope>
</reference>
<evidence type="ECO:0000313" key="3">
    <source>
        <dbReference type="EMBL" id="CAG7708580.1"/>
    </source>
</evidence>
<proteinExistence type="predicted"/>
<accession>A0A8J2NJP3</accession>
<organism evidence="3 4">
    <name type="scientific">Allacma fusca</name>
    <dbReference type="NCBI Taxonomy" id="39272"/>
    <lineage>
        <taxon>Eukaryota</taxon>
        <taxon>Metazoa</taxon>
        <taxon>Ecdysozoa</taxon>
        <taxon>Arthropoda</taxon>
        <taxon>Hexapoda</taxon>
        <taxon>Collembola</taxon>
        <taxon>Symphypleona</taxon>
        <taxon>Sminthuridae</taxon>
        <taxon>Allacma</taxon>
    </lineage>
</organism>
<dbReference type="Proteomes" id="UP000708208">
    <property type="component" value="Unassembled WGS sequence"/>
</dbReference>
<feature type="signal peptide" evidence="2">
    <location>
        <begin position="1"/>
        <end position="21"/>
    </location>
</feature>
<evidence type="ECO:0000313" key="4">
    <source>
        <dbReference type="Proteomes" id="UP000708208"/>
    </source>
</evidence>
<protein>
    <submittedName>
        <fullName evidence="3">Uncharacterized protein</fullName>
    </submittedName>
</protein>
<name>A0A8J2NJP3_9HEXA</name>
<evidence type="ECO:0000256" key="2">
    <source>
        <dbReference type="SAM" id="SignalP"/>
    </source>
</evidence>
<keyword evidence="4" id="KW-1185">Reference proteome</keyword>
<dbReference type="EMBL" id="CAJVCH010030109">
    <property type="protein sequence ID" value="CAG7708580.1"/>
    <property type="molecule type" value="Genomic_DNA"/>
</dbReference>
<feature type="chain" id="PRO_5035173769" evidence="2">
    <location>
        <begin position="22"/>
        <end position="271"/>
    </location>
</feature>
<comment type="caution">
    <text evidence="3">The sequence shown here is derived from an EMBL/GenBank/DDBJ whole genome shotgun (WGS) entry which is preliminary data.</text>
</comment>
<gene>
    <name evidence="3" type="ORF">AFUS01_LOCUS4777</name>
</gene>
<feature type="region of interest" description="Disordered" evidence="1">
    <location>
        <begin position="222"/>
        <end position="271"/>
    </location>
</feature>